<name>A0A841T2S6_9BACL</name>
<evidence type="ECO:0000256" key="5">
    <source>
        <dbReference type="ARBA" id="ARBA00022989"/>
    </source>
</evidence>
<feature type="domain" description="ABC transmembrane type-1" evidence="8">
    <location>
        <begin position="76"/>
        <end position="265"/>
    </location>
</feature>
<dbReference type="Gene3D" id="1.10.3720.10">
    <property type="entry name" value="MetI-like"/>
    <property type="match status" value="1"/>
</dbReference>
<comment type="subcellular location">
    <subcellularLocation>
        <location evidence="1 7">Cell membrane</location>
        <topology evidence="1 7">Multi-pass membrane protein</topology>
    </subcellularLocation>
</comment>
<dbReference type="InterPro" id="IPR035906">
    <property type="entry name" value="MetI-like_sf"/>
</dbReference>
<dbReference type="EMBL" id="JACJVQ010000021">
    <property type="protein sequence ID" value="MBB6637319.1"/>
    <property type="molecule type" value="Genomic_DNA"/>
</dbReference>
<evidence type="ECO:0000256" key="7">
    <source>
        <dbReference type="RuleBase" id="RU363032"/>
    </source>
</evidence>
<dbReference type="PANTHER" id="PTHR43744">
    <property type="entry name" value="ABC TRANSPORTER PERMEASE PROTEIN MG189-RELATED-RELATED"/>
    <property type="match status" value="1"/>
</dbReference>
<gene>
    <name evidence="9" type="ORF">H7B67_24590</name>
</gene>
<dbReference type="CDD" id="cd06261">
    <property type="entry name" value="TM_PBP2"/>
    <property type="match status" value="1"/>
</dbReference>
<keyword evidence="3" id="KW-1003">Cell membrane</keyword>
<dbReference type="InterPro" id="IPR000515">
    <property type="entry name" value="MetI-like"/>
</dbReference>
<feature type="transmembrane region" description="Helical" evidence="7">
    <location>
        <begin position="186"/>
        <end position="211"/>
    </location>
</feature>
<dbReference type="AlphaFoldDB" id="A0A841T2S6"/>
<dbReference type="Pfam" id="PF00528">
    <property type="entry name" value="BPD_transp_1"/>
    <property type="match status" value="1"/>
</dbReference>
<keyword evidence="10" id="KW-1185">Reference proteome</keyword>
<evidence type="ECO:0000259" key="8">
    <source>
        <dbReference type="PROSITE" id="PS50928"/>
    </source>
</evidence>
<dbReference type="Proteomes" id="UP000535838">
    <property type="component" value="Unassembled WGS sequence"/>
</dbReference>
<dbReference type="PANTHER" id="PTHR43744:SF12">
    <property type="entry name" value="ABC TRANSPORTER PERMEASE PROTEIN MG189-RELATED"/>
    <property type="match status" value="1"/>
</dbReference>
<dbReference type="SUPFAM" id="SSF161098">
    <property type="entry name" value="MetI-like"/>
    <property type="match status" value="1"/>
</dbReference>
<evidence type="ECO:0000256" key="1">
    <source>
        <dbReference type="ARBA" id="ARBA00004651"/>
    </source>
</evidence>
<evidence type="ECO:0000256" key="4">
    <source>
        <dbReference type="ARBA" id="ARBA00022692"/>
    </source>
</evidence>
<comment type="similarity">
    <text evidence="7">Belongs to the binding-protein-dependent transport system permease family.</text>
</comment>
<feature type="transmembrane region" description="Helical" evidence="7">
    <location>
        <begin position="108"/>
        <end position="133"/>
    </location>
</feature>
<organism evidence="9 10">
    <name type="scientific">Cohnella thailandensis</name>
    <dbReference type="NCBI Taxonomy" id="557557"/>
    <lineage>
        <taxon>Bacteria</taxon>
        <taxon>Bacillati</taxon>
        <taxon>Bacillota</taxon>
        <taxon>Bacilli</taxon>
        <taxon>Bacillales</taxon>
        <taxon>Paenibacillaceae</taxon>
        <taxon>Cohnella</taxon>
    </lineage>
</organism>
<evidence type="ECO:0000256" key="6">
    <source>
        <dbReference type="ARBA" id="ARBA00023136"/>
    </source>
</evidence>
<reference evidence="9 10" key="1">
    <citation type="submission" date="2020-08" db="EMBL/GenBank/DDBJ databases">
        <title>Cohnella phylogeny.</title>
        <authorList>
            <person name="Dunlap C."/>
        </authorList>
    </citation>
    <scope>NUCLEOTIDE SEQUENCE [LARGE SCALE GENOMIC DNA]</scope>
    <source>
        <strain evidence="9 10">DSM 25241</strain>
    </source>
</reference>
<keyword evidence="5 7" id="KW-1133">Transmembrane helix</keyword>
<dbReference type="GO" id="GO:0055085">
    <property type="term" value="P:transmembrane transport"/>
    <property type="evidence" value="ECO:0007669"/>
    <property type="project" value="InterPro"/>
</dbReference>
<evidence type="ECO:0000313" key="9">
    <source>
        <dbReference type="EMBL" id="MBB6637319.1"/>
    </source>
</evidence>
<feature type="transmembrane region" description="Helical" evidence="7">
    <location>
        <begin position="80"/>
        <end position="101"/>
    </location>
</feature>
<keyword evidence="2 7" id="KW-0813">Transport</keyword>
<feature type="transmembrane region" description="Helical" evidence="7">
    <location>
        <begin position="244"/>
        <end position="265"/>
    </location>
</feature>
<evidence type="ECO:0000256" key="3">
    <source>
        <dbReference type="ARBA" id="ARBA00022475"/>
    </source>
</evidence>
<comment type="caution">
    <text evidence="9">The sequence shown here is derived from an EMBL/GenBank/DDBJ whole genome shotgun (WGS) entry which is preliminary data.</text>
</comment>
<keyword evidence="6 7" id="KW-0472">Membrane</keyword>
<sequence length="280" mass="31114">MERRITVLRSKRTLQSLKYVLLALYSVTTIFPFLWVFLSSFKTNSEIYSSPFALPKTWQFENYSKAWTSGNIGTNFFNSFYITIVSVALILLFGAMASYILARVYPSLALYTFFGLGIMIPGQTILIPTFSILKELHLVNNHTGLILMYVVSSLSLTIFVLVSFMKTLPKELEEAAIVDGAGRYRTFFSIILPLSTPGLATVGILAVLSVWNEYLFAYVLISDPVLKTLTQGIYGMKGEYMTDYGPMTAGLAITMIPVVILYIIFQNKVVAGMTAGAVKG</sequence>
<dbReference type="GO" id="GO:0005886">
    <property type="term" value="C:plasma membrane"/>
    <property type="evidence" value="ECO:0007669"/>
    <property type="project" value="UniProtKB-SubCell"/>
</dbReference>
<evidence type="ECO:0000313" key="10">
    <source>
        <dbReference type="Proteomes" id="UP000535838"/>
    </source>
</evidence>
<evidence type="ECO:0000256" key="2">
    <source>
        <dbReference type="ARBA" id="ARBA00022448"/>
    </source>
</evidence>
<accession>A0A841T2S6</accession>
<keyword evidence="4 7" id="KW-0812">Transmembrane</keyword>
<proteinExistence type="inferred from homology"/>
<dbReference type="PROSITE" id="PS50928">
    <property type="entry name" value="ABC_TM1"/>
    <property type="match status" value="1"/>
</dbReference>
<feature type="transmembrane region" description="Helical" evidence="7">
    <location>
        <begin position="20"/>
        <end position="38"/>
    </location>
</feature>
<feature type="transmembrane region" description="Helical" evidence="7">
    <location>
        <begin position="145"/>
        <end position="165"/>
    </location>
</feature>
<protein>
    <submittedName>
        <fullName evidence="9">Carbohydrate ABC transporter permease</fullName>
    </submittedName>
</protein>